<reference evidence="2 3" key="1">
    <citation type="submission" date="2016-10" db="EMBL/GenBank/DDBJ databases">
        <authorList>
            <person name="de Groot N.N."/>
        </authorList>
    </citation>
    <scope>NUCLEOTIDE SEQUENCE [LARGE SCALE GENOMIC DNA]</scope>
    <source>
        <strain evidence="3">EB21,IBRC-M 10013,KCTC 4048</strain>
    </source>
</reference>
<name>A0A1G9SGW6_9EURY</name>
<organism evidence="2 3">
    <name type="scientific">Haloarchaeobius iranensis</name>
    <dbReference type="NCBI Taxonomy" id="996166"/>
    <lineage>
        <taxon>Archaea</taxon>
        <taxon>Methanobacteriati</taxon>
        <taxon>Methanobacteriota</taxon>
        <taxon>Stenosarchaea group</taxon>
        <taxon>Halobacteria</taxon>
        <taxon>Halobacteriales</taxon>
        <taxon>Halorubellaceae</taxon>
        <taxon>Haloarchaeobius</taxon>
    </lineage>
</organism>
<protein>
    <submittedName>
        <fullName evidence="2">Uncharacterized protein</fullName>
    </submittedName>
</protein>
<dbReference type="AlphaFoldDB" id="A0A1G9SGW6"/>
<dbReference type="Proteomes" id="UP000199370">
    <property type="component" value="Unassembled WGS sequence"/>
</dbReference>
<dbReference type="RefSeq" id="WP_175526328.1">
    <property type="nucleotide sequence ID" value="NZ_FNIA01000001.1"/>
</dbReference>
<evidence type="ECO:0000313" key="3">
    <source>
        <dbReference type="Proteomes" id="UP000199370"/>
    </source>
</evidence>
<gene>
    <name evidence="2" type="ORF">SAMN05192554_101186</name>
</gene>
<evidence type="ECO:0000256" key="1">
    <source>
        <dbReference type="SAM" id="MobiDB-lite"/>
    </source>
</evidence>
<feature type="compositionally biased region" description="Basic and acidic residues" evidence="1">
    <location>
        <begin position="12"/>
        <end position="24"/>
    </location>
</feature>
<keyword evidence="3" id="KW-1185">Reference proteome</keyword>
<accession>A0A1G9SGW6</accession>
<dbReference type="EMBL" id="FNIA01000001">
    <property type="protein sequence ID" value="SDM34738.1"/>
    <property type="molecule type" value="Genomic_DNA"/>
</dbReference>
<feature type="region of interest" description="Disordered" evidence="1">
    <location>
        <begin position="1"/>
        <end position="24"/>
    </location>
</feature>
<proteinExistence type="predicted"/>
<sequence>MREGGQESIFATDRDEQTHEYPESIFREPEREMVVIDGGRSYRLTDDG</sequence>
<evidence type="ECO:0000313" key="2">
    <source>
        <dbReference type="EMBL" id="SDM34738.1"/>
    </source>
</evidence>
<dbReference type="STRING" id="996166.SAMN05192554_101186"/>